<feature type="domain" description="BRCT" evidence="2">
    <location>
        <begin position="492"/>
        <end position="571"/>
    </location>
</feature>
<dbReference type="SMART" id="SM00292">
    <property type="entry name" value="BRCT"/>
    <property type="match status" value="1"/>
</dbReference>
<dbReference type="PROSITE" id="PS50172">
    <property type="entry name" value="BRCT"/>
    <property type="match status" value="1"/>
</dbReference>
<protein>
    <submittedName>
        <fullName evidence="3">Bifunctional BRCT domain/BRCT domain superfamily</fullName>
    </submittedName>
</protein>
<feature type="compositionally biased region" description="Basic and acidic residues" evidence="1">
    <location>
        <begin position="242"/>
        <end position="255"/>
    </location>
</feature>
<dbReference type="AlphaFoldDB" id="A0AAD9PND6"/>
<feature type="compositionally biased region" description="Polar residues" evidence="1">
    <location>
        <begin position="315"/>
        <end position="330"/>
    </location>
</feature>
<feature type="compositionally biased region" description="Low complexity" evidence="1">
    <location>
        <begin position="336"/>
        <end position="349"/>
    </location>
</feature>
<feature type="region of interest" description="Disordered" evidence="1">
    <location>
        <begin position="98"/>
        <end position="169"/>
    </location>
</feature>
<dbReference type="Pfam" id="PF00533">
    <property type="entry name" value="BRCT"/>
    <property type="match status" value="1"/>
</dbReference>
<sequence>MHNYRNMDIHSFISQAIAEGFNVLDFEAFEYPALANFLKRAPNFSEAVKTVKIHEISGSQMLKYTRNDYLKILNLDAAAADDLVQVLEKIRALSAILGPSSAPKSASPNTKKKKTCNRIRKSVKEDTDEGATTNGKEVNAMAKGSIPRTQSRPSKSPKPGHREDSKHAAKVGVAPEALVEAAIPNVSVEPKRCKSGSTVERHVDEPLESCDIAQSSLLENVKDTPTKPPRTSRQKQAPRVQLEAKKSTLKRDNGKATKSPNPISSKEVHAIVAIENALVTPSKLAEKTPPAKSKRVKPALVDNDSKESKGASVTAIKNSTTTPAKNNNTRLAIANSSASSSPEKSVRSTTPKKKPLTTPKPKRVTKTVTRGEVAKKRKVAKAIKREKNVPVLAYTGKREFNIVERCIMASICYEKGGVYFDFVHEIEGDFDVTHLIASTSIQRPTLKTLYALAKCAYILTPSFIFQAENDEKWPNETDHEHPKWPIRSSRMHVSEMMYGFKFFLYGRFRKFNHSDMVALIQLCGAKTTNEISSCTHVIVKQGSSPAILANMELPLDAMVVTEDWITACLENANAKIPPDFEQLAEISYISQNETSLVWKNPKCIYPTISRCSTVDSLNSRAPGRKSL</sequence>
<dbReference type="Gene3D" id="3.40.50.10190">
    <property type="entry name" value="BRCT domain"/>
    <property type="match status" value="2"/>
</dbReference>
<dbReference type="Proteomes" id="UP001214638">
    <property type="component" value="Unassembled WGS sequence"/>
</dbReference>
<feature type="region of interest" description="Disordered" evidence="1">
    <location>
        <begin position="284"/>
        <end position="366"/>
    </location>
</feature>
<evidence type="ECO:0000313" key="3">
    <source>
        <dbReference type="EMBL" id="KAK2198031.1"/>
    </source>
</evidence>
<evidence type="ECO:0000313" key="4">
    <source>
        <dbReference type="Proteomes" id="UP001214638"/>
    </source>
</evidence>
<feature type="region of interest" description="Disordered" evidence="1">
    <location>
        <begin position="216"/>
        <end position="264"/>
    </location>
</feature>
<reference evidence="3" key="1">
    <citation type="journal article" date="2023" name="Nat. Microbiol.">
        <title>Babesia duncani multi-omics identifies virulence factors and drug targets.</title>
        <authorList>
            <person name="Singh P."/>
            <person name="Lonardi S."/>
            <person name="Liang Q."/>
            <person name="Vydyam P."/>
            <person name="Khabirova E."/>
            <person name="Fang T."/>
            <person name="Gihaz S."/>
            <person name="Thekkiniath J."/>
            <person name="Munshi M."/>
            <person name="Abel S."/>
            <person name="Ciampossin L."/>
            <person name="Batugedara G."/>
            <person name="Gupta M."/>
            <person name="Lu X.M."/>
            <person name="Lenz T."/>
            <person name="Chakravarty S."/>
            <person name="Cornillot E."/>
            <person name="Hu Y."/>
            <person name="Ma W."/>
            <person name="Gonzalez L.M."/>
            <person name="Sanchez S."/>
            <person name="Estrada K."/>
            <person name="Sanchez-Flores A."/>
            <person name="Montero E."/>
            <person name="Harb O.S."/>
            <person name="Le Roch K.G."/>
            <person name="Mamoun C.B."/>
        </authorList>
    </citation>
    <scope>NUCLEOTIDE SEQUENCE</scope>
    <source>
        <strain evidence="3">WA1</strain>
    </source>
</reference>
<organism evidence="3 4">
    <name type="scientific">Babesia duncani</name>
    <dbReference type="NCBI Taxonomy" id="323732"/>
    <lineage>
        <taxon>Eukaryota</taxon>
        <taxon>Sar</taxon>
        <taxon>Alveolata</taxon>
        <taxon>Apicomplexa</taxon>
        <taxon>Aconoidasida</taxon>
        <taxon>Piroplasmida</taxon>
        <taxon>Babesiidae</taxon>
        <taxon>Babesia</taxon>
    </lineage>
</organism>
<gene>
    <name evidence="3" type="ORF">BdWA1_001036</name>
</gene>
<accession>A0AAD9PND6</accession>
<dbReference type="SUPFAM" id="SSF52113">
    <property type="entry name" value="BRCT domain"/>
    <property type="match status" value="1"/>
</dbReference>
<feature type="compositionally biased region" description="Basic residues" evidence="1">
    <location>
        <begin position="350"/>
        <end position="365"/>
    </location>
</feature>
<dbReference type="InterPro" id="IPR001357">
    <property type="entry name" value="BRCT_dom"/>
</dbReference>
<dbReference type="RefSeq" id="XP_067804873.1">
    <property type="nucleotide sequence ID" value="XM_067946082.1"/>
</dbReference>
<keyword evidence="4" id="KW-1185">Reference proteome</keyword>
<evidence type="ECO:0000256" key="1">
    <source>
        <dbReference type="SAM" id="MobiDB-lite"/>
    </source>
</evidence>
<evidence type="ECO:0000259" key="2">
    <source>
        <dbReference type="PROSITE" id="PS50172"/>
    </source>
</evidence>
<name>A0AAD9PND6_9APIC</name>
<comment type="caution">
    <text evidence="3">The sequence shown here is derived from an EMBL/GenBank/DDBJ whole genome shotgun (WGS) entry which is preliminary data.</text>
</comment>
<dbReference type="CDD" id="cd00027">
    <property type="entry name" value="BRCT"/>
    <property type="match status" value="1"/>
</dbReference>
<dbReference type="KEGG" id="bdw:94335334"/>
<proteinExistence type="predicted"/>
<dbReference type="EMBL" id="JALLKP010000001">
    <property type="protein sequence ID" value="KAK2198031.1"/>
    <property type="molecule type" value="Genomic_DNA"/>
</dbReference>
<dbReference type="InterPro" id="IPR036420">
    <property type="entry name" value="BRCT_dom_sf"/>
</dbReference>
<feature type="compositionally biased region" description="Basic residues" evidence="1">
    <location>
        <begin position="110"/>
        <end position="121"/>
    </location>
</feature>
<dbReference type="GeneID" id="94335334"/>